<name>A0A383BWC4_9ZZZZ</name>
<sequence>MKDYPEHTRQTAGRSYVRLSTVAIVCVYIKSRKYLLG</sequence>
<dbReference type="EMBL" id="UINC01203354">
    <property type="protein sequence ID" value="SVE23565.1"/>
    <property type="molecule type" value="Genomic_DNA"/>
</dbReference>
<feature type="non-terminal residue" evidence="1">
    <location>
        <position position="37"/>
    </location>
</feature>
<protein>
    <submittedName>
        <fullName evidence="1">Uncharacterized protein</fullName>
    </submittedName>
</protein>
<dbReference type="AlphaFoldDB" id="A0A383BWC4"/>
<organism evidence="1">
    <name type="scientific">marine metagenome</name>
    <dbReference type="NCBI Taxonomy" id="408172"/>
    <lineage>
        <taxon>unclassified sequences</taxon>
        <taxon>metagenomes</taxon>
        <taxon>ecological metagenomes</taxon>
    </lineage>
</organism>
<reference evidence="1" key="1">
    <citation type="submission" date="2018-05" db="EMBL/GenBank/DDBJ databases">
        <authorList>
            <person name="Lanie J.A."/>
            <person name="Ng W.-L."/>
            <person name="Kazmierczak K.M."/>
            <person name="Andrzejewski T.M."/>
            <person name="Davidsen T.M."/>
            <person name="Wayne K.J."/>
            <person name="Tettelin H."/>
            <person name="Glass J.I."/>
            <person name="Rusch D."/>
            <person name="Podicherti R."/>
            <person name="Tsui H.-C.T."/>
            <person name="Winkler M.E."/>
        </authorList>
    </citation>
    <scope>NUCLEOTIDE SEQUENCE</scope>
</reference>
<evidence type="ECO:0000313" key="1">
    <source>
        <dbReference type="EMBL" id="SVE23565.1"/>
    </source>
</evidence>
<proteinExistence type="predicted"/>
<gene>
    <name evidence="1" type="ORF">METZ01_LOCUS476419</name>
</gene>
<accession>A0A383BWC4</accession>